<dbReference type="NCBIfam" id="TIGR00585">
    <property type="entry name" value="mutl"/>
    <property type="match status" value="1"/>
</dbReference>
<evidence type="ECO:0000313" key="7">
    <source>
        <dbReference type="EMBL" id="MFM1524524.1"/>
    </source>
</evidence>
<dbReference type="SUPFAM" id="SSF55874">
    <property type="entry name" value="ATPase domain of HSP90 chaperone/DNA topoisomerase II/histidine kinase"/>
    <property type="match status" value="1"/>
</dbReference>
<keyword evidence="2 4" id="KW-0227">DNA damage</keyword>
<dbReference type="InterPro" id="IPR036890">
    <property type="entry name" value="HATPase_C_sf"/>
</dbReference>
<comment type="caution">
    <text evidence="7">The sequence shown here is derived from an EMBL/GenBank/DDBJ whole genome shotgun (WGS) entry which is preliminary data.</text>
</comment>
<keyword evidence="3 4" id="KW-0234">DNA repair</keyword>
<dbReference type="InterPro" id="IPR042121">
    <property type="entry name" value="MutL_C_regsub"/>
</dbReference>
<dbReference type="InterPro" id="IPR020568">
    <property type="entry name" value="Ribosomal_Su5_D2-typ_SF"/>
</dbReference>
<keyword evidence="7" id="KW-0540">Nuclease</keyword>
<feature type="domain" description="MutL C-terminal dimerisation" evidence="5">
    <location>
        <begin position="435"/>
        <end position="578"/>
    </location>
</feature>
<dbReference type="CDD" id="cd00782">
    <property type="entry name" value="MutL_Trans"/>
    <property type="match status" value="1"/>
</dbReference>
<dbReference type="PROSITE" id="PS00058">
    <property type="entry name" value="DNA_MISMATCH_REPAIR_1"/>
    <property type="match status" value="1"/>
</dbReference>
<comment type="function">
    <text evidence="4">This protein is involved in the repair of mismatches in DNA. It is required for dam-dependent methyl-directed DNA mismatch repair. May act as a 'molecular matchmaker', a protein that promotes the formation of a stable complex between two or more DNA-binding proteins in an ATP-dependent manner without itself being part of a final effector complex.</text>
</comment>
<dbReference type="CDD" id="cd16926">
    <property type="entry name" value="HATPase_MutL-MLH-PMS-like"/>
    <property type="match status" value="1"/>
</dbReference>
<proteinExistence type="inferred from homology"/>
<reference evidence="7 8" key="1">
    <citation type="journal article" date="2024" name="Front. Microbiol.">
        <title>Pangenomic and biochemical analyses of Helcococcus ovis reveal widespread tetracycline resistance and a novel bacterial species, Helcococcus bovis.</title>
        <authorList>
            <person name="Cunha F."/>
            <person name="Zhai Y."/>
            <person name="Casaro S."/>
            <person name="Jones K.L."/>
            <person name="Hernandez M."/>
            <person name="Bisinotto R.S."/>
            <person name="Kariyawasam S."/>
            <person name="Brown M.B."/>
            <person name="Phillips A."/>
            <person name="Jeong K.C."/>
            <person name="Galvao K.N."/>
        </authorList>
    </citation>
    <scope>NUCLEOTIDE SEQUENCE [LARGE SCALE GENOMIC DNA]</scope>
    <source>
        <strain evidence="7 8">KG197</strain>
    </source>
</reference>
<dbReference type="InterPro" id="IPR037198">
    <property type="entry name" value="MutL_C_sf"/>
</dbReference>
<keyword evidence="7" id="KW-0255">Endonuclease</keyword>
<evidence type="ECO:0000259" key="5">
    <source>
        <dbReference type="SMART" id="SM00853"/>
    </source>
</evidence>
<dbReference type="InterPro" id="IPR020667">
    <property type="entry name" value="DNA_mismatch_repair_MutL"/>
</dbReference>
<sequence length="612" mass="70730">MIKILSEDTIQKIAAGEVIERPASIIKELVENSIDAKSTNIIVEIKNGGKSYIKVSDNGSGIHRDEIETAFLRHATSKINDFNDLYNIFSMGFRGEALASIISVSKLTIRSKTSHEDLGTELIYDNNKLIKKNNIGMNKGTIIEVFDLFKYIPVRQKFLSSDITETNKITHLMYSFAIGNPNISFTYIRDNKEVFKTLNTQNEKINLQILFGNDFIDNYIKLNTKSENYSVEAILSNNKYYKGNRSMQYIYVNGRYIVNDSITNAIESCYYNLIPNGRFPLFKIDIKVDPKLIDINIHPNKQKIKFTFGDELIDLLKKNITEALYVSDKPKIIEINDEKEDTTINFHKLNQGDGYKKILDLYKSEKNKNNEEDLYTKNSNIISKETENTYVFTDISSNTNDLFNNKLVEKKDNISSNQVEIENIQIKIDLDTVEFNTILFNKFLVFNKIDSNSIIIIDIDYANQRIIYDRENKNNSKLSQNLLEPIVLNLTKKEIDTFEFHYDKFKELGYDVDLFSDNSVIIRSIPYYLDIPSTKSDFMNILDTTNNFDDKKENHILKKAISLASHKSKNLTKIESNLMYKELLNTTNPNTSPSGKVIIYELDYDNFLRMLK</sequence>
<evidence type="ECO:0000259" key="6">
    <source>
        <dbReference type="SMART" id="SM01340"/>
    </source>
</evidence>
<dbReference type="Gene3D" id="3.30.230.10">
    <property type="match status" value="1"/>
</dbReference>
<organism evidence="7 8">
    <name type="scientific">Helcococcus bovis</name>
    <dbReference type="NCBI Taxonomy" id="3153252"/>
    <lineage>
        <taxon>Bacteria</taxon>
        <taxon>Bacillati</taxon>
        <taxon>Bacillota</taxon>
        <taxon>Tissierellia</taxon>
        <taxon>Tissierellales</taxon>
        <taxon>Peptoniphilaceae</taxon>
        <taxon>Helcococcus</taxon>
    </lineage>
</organism>
<dbReference type="InterPro" id="IPR013507">
    <property type="entry name" value="DNA_mismatch_S5_2-like"/>
</dbReference>
<dbReference type="HAMAP" id="MF_00149">
    <property type="entry name" value="DNA_mis_repair"/>
    <property type="match status" value="1"/>
</dbReference>
<dbReference type="InterPro" id="IPR014721">
    <property type="entry name" value="Ribsml_uS5_D2-typ_fold_subgr"/>
</dbReference>
<dbReference type="RefSeq" id="WP_408126312.1">
    <property type="nucleotide sequence ID" value="NZ_JBFNFH010000003.1"/>
</dbReference>
<protein>
    <recommendedName>
        <fullName evidence="4">DNA mismatch repair protein MutL</fullName>
    </recommendedName>
</protein>
<dbReference type="InterPro" id="IPR038973">
    <property type="entry name" value="MutL/Mlh/Pms-like"/>
</dbReference>
<evidence type="ECO:0000256" key="2">
    <source>
        <dbReference type="ARBA" id="ARBA00022763"/>
    </source>
</evidence>
<dbReference type="Gene3D" id="3.30.565.10">
    <property type="entry name" value="Histidine kinase-like ATPase, C-terminal domain"/>
    <property type="match status" value="1"/>
</dbReference>
<evidence type="ECO:0000256" key="4">
    <source>
        <dbReference type="HAMAP-Rule" id="MF_00149"/>
    </source>
</evidence>
<dbReference type="InterPro" id="IPR042120">
    <property type="entry name" value="MutL_C_dimsub"/>
</dbReference>
<dbReference type="InterPro" id="IPR014790">
    <property type="entry name" value="MutL_C"/>
</dbReference>
<dbReference type="SMART" id="SM01340">
    <property type="entry name" value="DNA_mis_repair"/>
    <property type="match status" value="1"/>
</dbReference>
<dbReference type="InterPro" id="IPR014762">
    <property type="entry name" value="DNA_mismatch_repair_CS"/>
</dbReference>
<dbReference type="EMBL" id="JBFNFH010000003">
    <property type="protein sequence ID" value="MFM1524524.1"/>
    <property type="molecule type" value="Genomic_DNA"/>
</dbReference>
<gene>
    <name evidence="4 7" type="primary">mutL</name>
    <name evidence="7" type="ORF">ABGF40_02445</name>
</gene>
<dbReference type="GO" id="GO:0004519">
    <property type="term" value="F:endonuclease activity"/>
    <property type="evidence" value="ECO:0007669"/>
    <property type="project" value="UniProtKB-KW"/>
</dbReference>
<name>A0ABW9F5F4_9FIRM</name>
<dbReference type="SUPFAM" id="SSF54211">
    <property type="entry name" value="Ribosomal protein S5 domain 2-like"/>
    <property type="match status" value="1"/>
</dbReference>
<dbReference type="Pfam" id="PF13589">
    <property type="entry name" value="HATPase_c_3"/>
    <property type="match status" value="1"/>
</dbReference>
<feature type="domain" description="DNA mismatch repair protein S5" evidence="6">
    <location>
        <begin position="207"/>
        <end position="325"/>
    </location>
</feature>
<dbReference type="Pfam" id="PF08676">
    <property type="entry name" value="MutL_C"/>
    <property type="match status" value="1"/>
</dbReference>
<dbReference type="Proteomes" id="UP001629536">
    <property type="component" value="Unassembled WGS sequence"/>
</dbReference>
<accession>A0ABW9F5F4</accession>
<dbReference type="PANTHER" id="PTHR10073:SF12">
    <property type="entry name" value="DNA MISMATCH REPAIR PROTEIN MLH1"/>
    <property type="match status" value="1"/>
</dbReference>
<dbReference type="Pfam" id="PF01119">
    <property type="entry name" value="DNA_mis_repair"/>
    <property type="match status" value="1"/>
</dbReference>
<dbReference type="Gene3D" id="3.30.1370.100">
    <property type="entry name" value="MutL, C-terminal domain, regulatory subdomain"/>
    <property type="match status" value="1"/>
</dbReference>
<evidence type="ECO:0000256" key="3">
    <source>
        <dbReference type="ARBA" id="ARBA00023204"/>
    </source>
</evidence>
<keyword evidence="8" id="KW-1185">Reference proteome</keyword>
<dbReference type="PANTHER" id="PTHR10073">
    <property type="entry name" value="DNA MISMATCH REPAIR PROTEIN MLH, PMS, MUTL"/>
    <property type="match status" value="1"/>
</dbReference>
<dbReference type="SUPFAM" id="SSF118116">
    <property type="entry name" value="DNA mismatch repair protein MutL"/>
    <property type="match status" value="1"/>
</dbReference>
<evidence type="ECO:0000313" key="8">
    <source>
        <dbReference type="Proteomes" id="UP001629536"/>
    </source>
</evidence>
<comment type="similarity">
    <text evidence="1 4">Belongs to the DNA mismatch repair MutL/HexB family.</text>
</comment>
<evidence type="ECO:0000256" key="1">
    <source>
        <dbReference type="ARBA" id="ARBA00006082"/>
    </source>
</evidence>
<dbReference type="InterPro" id="IPR002099">
    <property type="entry name" value="MutL/Mlh/PMS"/>
</dbReference>
<dbReference type="Gene3D" id="3.30.1540.20">
    <property type="entry name" value="MutL, C-terminal domain, dimerisation subdomain"/>
    <property type="match status" value="1"/>
</dbReference>
<dbReference type="SMART" id="SM00853">
    <property type="entry name" value="MutL_C"/>
    <property type="match status" value="1"/>
</dbReference>
<keyword evidence="7" id="KW-0378">Hydrolase</keyword>